<feature type="compositionally biased region" description="Polar residues" evidence="1">
    <location>
        <begin position="101"/>
        <end position="119"/>
    </location>
</feature>
<dbReference type="EMBL" id="JAACJO010000019">
    <property type="protein sequence ID" value="KAF5348580.1"/>
    <property type="molecule type" value="Genomic_DNA"/>
</dbReference>
<gene>
    <name evidence="2" type="ORF">D9756_009673</name>
</gene>
<feature type="compositionally biased region" description="Polar residues" evidence="1">
    <location>
        <begin position="292"/>
        <end position="313"/>
    </location>
</feature>
<dbReference type="AlphaFoldDB" id="A0A8H5FSZ7"/>
<accession>A0A8H5FSZ7</accession>
<evidence type="ECO:0000313" key="3">
    <source>
        <dbReference type="Proteomes" id="UP000559027"/>
    </source>
</evidence>
<feature type="compositionally biased region" description="Low complexity" evidence="1">
    <location>
        <begin position="43"/>
        <end position="73"/>
    </location>
</feature>
<name>A0A8H5FSZ7_9AGAR</name>
<protein>
    <submittedName>
        <fullName evidence="2">Uncharacterized protein</fullName>
    </submittedName>
</protein>
<evidence type="ECO:0000313" key="2">
    <source>
        <dbReference type="EMBL" id="KAF5348580.1"/>
    </source>
</evidence>
<dbReference type="Proteomes" id="UP000559027">
    <property type="component" value="Unassembled WGS sequence"/>
</dbReference>
<dbReference type="OrthoDB" id="3123487at2759"/>
<sequence length="394" mass="43560">MGSLPSQCRLPEHSSGTAPSKTCSPRRSSNTAPAQVRPAKHPSSTTSQSQSRSLNHSSNATPSHSRSPNHPSNMAQSQPRPPERSSDVSAPRCRPPEPSSGGATSQSHPPGPSSNTPPSQVRCRPEHSSNTSPSQASLHKNSANTKSQPSNGKTVDYTLDSIARRNAQLDRDEEELHKHVVVTEENDQTIMNWIHALRKDEDELTQRSITDCVCHHEPSCPNSRIFECLEGYSRFNPPPISVLSETTSLHVRAEERSKRQQQSKEGNDQPPGYQEANLLTPSRYNRPPGTSPAVSSKTPSSDFDWKTSQSDQGCNERNKAIASITERNELEAAYNAVECRAAGLEKSWKEIDQVESEQNEIEKEGVDWLIKLRVVRFEFEKRAGECTCRHQGSS</sequence>
<keyword evidence="3" id="KW-1185">Reference proteome</keyword>
<feature type="region of interest" description="Disordered" evidence="1">
    <location>
        <begin position="247"/>
        <end position="316"/>
    </location>
</feature>
<organism evidence="2 3">
    <name type="scientific">Leucocoprinus leucothites</name>
    <dbReference type="NCBI Taxonomy" id="201217"/>
    <lineage>
        <taxon>Eukaryota</taxon>
        <taxon>Fungi</taxon>
        <taxon>Dikarya</taxon>
        <taxon>Basidiomycota</taxon>
        <taxon>Agaricomycotina</taxon>
        <taxon>Agaricomycetes</taxon>
        <taxon>Agaricomycetidae</taxon>
        <taxon>Agaricales</taxon>
        <taxon>Agaricineae</taxon>
        <taxon>Agaricaceae</taxon>
        <taxon>Leucocoprinus</taxon>
    </lineage>
</organism>
<evidence type="ECO:0000256" key="1">
    <source>
        <dbReference type="SAM" id="MobiDB-lite"/>
    </source>
</evidence>
<comment type="caution">
    <text evidence="2">The sequence shown here is derived from an EMBL/GenBank/DDBJ whole genome shotgun (WGS) entry which is preliminary data.</text>
</comment>
<proteinExistence type="predicted"/>
<reference evidence="2 3" key="1">
    <citation type="journal article" date="2020" name="ISME J.">
        <title>Uncovering the hidden diversity of litter-decomposition mechanisms in mushroom-forming fungi.</title>
        <authorList>
            <person name="Floudas D."/>
            <person name="Bentzer J."/>
            <person name="Ahren D."/>
            <person name="Johansson T."/>
            <person name="Persson P."/>
            <person name="Tunlid A."/>
        </authorList>
    </citation>
    <scope>NUCLEOTIDE SEQUENCE [LARGE SCALE GENOMIC DNA]</scope>
    <source>
        <strain evidence="2 3">CBS 146.42</strain>
    </source>
</reference>
<feature type="compositionally biased region" description="Polar residues" evidence="1">
    <location>
        <begin position="14"/>
        <end position="33"/>
    </location>
</feature>
<feature type="region of interest" description="Disordered" evidence="1">
    <location>
        <begin position="1"/>
        <end position="155"/>
    </location>
</feature>
<feature type="compositionally biased region" description="Polar residues" evidence="1">
    <location>
        <begin position="128"/>
        <end position="153"/>
    </location>
</feature>